<proteinExistence type="predicted"/>
<evidence type="ECO:0000313" key="1">
    <source>
        <dbReference type="EMBL" id="KIM75902.1"/>
    </source>
</evidence>
<dbReference type="STRING" id="765440.A0A0C3BEZ9"/>
<organism evidence="1 2">
    <name type="scientific">Piloderma croceum (strain F 1598)</name>
    <dbReference type="NCBI Taxonomy" id="765440"/>
    <lineage>
        <taxon>Eukaryota</taxon>
        <taxon>Fungi</taxon>
        <taxon>Dikarya</taxon>
        <taxon>Basidiomycota</taxon>
        <taxon>Agaricomycotina</taxon>
        <taxon>Agaricomycetes</taxon>
        <taxon>Agaricomycetidae</taxon>
        <taxon>Atheliales</taxon>
        <taxon>Atheliaceae</taxon>
        <taxon>Piloderma</taxon>
    </lineage>
</organism>
<accession>A0A0C3BEZ9</accession>
<sequence length="183" mass="20724">MLMLFNVLTSERAEDNKSVDTSVLGYRDIVVRLRIIRWNIPGQGIIMPKPVLVPGIIVRALLIPAERFWRDHRKWGYIPKCGKLKVHKCLVCVLDDFRRTIGDDTRASDGTYVTLKVVGSSIGIHEAEIATFLSFQALADPHKHCVPIHETLKTPDDDDKTVLAIFKHLWVREHKALSPSGHT</sequence>
<protein>
    <submittedName>
        <fullName evidence="1">Uncharacterized protein</fullName>
    </submittedName>
</protein>
<reference evidence="2" key="2">
    <citation type="submission" date="2015-01" db="EMBL/GenBank/DDBJ databases">
        <title>Evolutionary Origins and Diversification of the Mycorrhizal Mutualists.</title>
        <authorList>
            <consortium name="DOE Joint Genome Institute"/>
            <consortium name="Mycorrhizal Genomics Consortium"/>
            <person name="Kohler A."/>
            <person name="Kuo A."/>
            <person name="Nagy L.G."/>
            <person name="Floudas D."/>
            <person name="Copeland A."/>
            <person name="Barry K.W."/>
            <person name="Cichocki N."/>
            <person name="Veneault-Fourrey C."/>
            <person name="LaButti K."/>
            <person name="Lindquist E.A."/>
            <person name="Lipzen A."/>
            <person name="Lundell T."/>
            <person name="Morin E."/>
            <person name="Murat C."/>
            <person name="Riley R."/>
            <person name="Ohm R."/>
            <person name="Sun H."/>
            <person name="Tunlid A."/>
            <person name="Henrissat B."/>
            <person name="Grigoriev I.V."/>
            <person name="Hibbett D.S."/>
            <person name="Martin F."/>
        </authorList>
    </citation>
    <scope>NUCLEOTIDE SEQUENCE [LARGE SCALE GENOMIC DNA]</scope>
    <source>
        <strain evidence="2">F 1598</strain>
    </source>
</reference>
<dbReference type="EMBL" id="KN833040">
    <property type="protein sequence ID" value="KIM75902.1"/>
    <property type="molecule type" value="Genomic_DNA"/>
</dbReference>
<gene>
    <name evidence="1" type="ORF">PILCRDRAFT_91817</name>
</gene>
<keyword evidence="2" id="KW-1185">Reference proteome</keyword>
<reference evidence="1 2" key="1">
    <citation type="submission" date="2014-04" db="EMBL/GenBank/DDBJ databases">
        <authorList>
            <consortium name="DOE Joint Genome Institute"/>
            <person name="Kuo A."/>
            <person name="Tarkka M."/>
            <person name="Buscot F."/>
            <person name="Kohler A."/>
            <person name="Nagy L.G."/>
            <person name="Floudas D."/>
            <person name="Copeland A."/>
            <person name="Barry K.W."/>
            <person name="Cichocki N."/>
            <person name="Veneault-Fourrey C."/>
            <person name="LaButti K."/>
            <person name="Lindquist E.A."/>
            <person name="Lipzen A."/>
            <person name="Lundell T."/>
            <person name="Morin E."/>
            <person name="Murat C."/>
            <person name="Sun H."/>
            <person name="Tunlid A."/>
            <person name="Henrissat B."/>
            <person name="Grigoriev I.V."/>
            <person name="Hibbett D.S."/>
            <person name="Martin F."/>
            <person name="Nordberg H.P."/>
            <person name="Cantor M.N."/>
            <person name="Hua S.X."/>
        </authorList>
    </citation>
    <scope>NUCLEOTIDE SEQUENCE [LARGE SCALE GENOMIC DNA]</scope>
    <source>
        <strain evidence="1 2">F 1598</strain>
    </source>
</reference>
<dbReference type="Proteomes" id="UP000054166">
    <property type="component" value="Unassembled WGS sequence"/>
</dbReference>
<dbReference type="InParanoid" id="A0A0C3BEZ9"/>
<name>A0A0C3BEZ9_PILCF</name>
<dbReference type="AlphaFoldDB" id="A0A0C3BEZ9"/>
<evidence type="ECO:0000313" key="2">
    <source>
        <dbReference type="Proteomes" id="UP000054166"/>
    </source>
</evidence>
<dbReference type="HOGENOM" id="CLU_1475696_0_0_1"/>